<dbReference type="InterPro" id="IPR009057">
    <property type="entry name" value="Homeodomain-like_sf"/>
</dbReference>
<dbReference type="PROSITE" id="PS51253">
    <property type="entry name" value="HTH_CENPB"/>
    <property type="match status" value="1"/>
</dbReference>
<dbReference type="AlphaFoldDB" id="A0A225VQ09"/>
<organism evidence="4 5">
    <name type="scientific">Phytophthora megakarya</name>
    <dbReference type="NCBI Taxonomy" id="4795"/>
    <lineage>
        <taxon>Eukaryota</taxon>
        <taxon>Sar</taxon>
        <taxon>Stramenopiles</taxon>
        <taxon>Oomycota</taxon>
        <taxon>Peronosporomycetes</taxon>
        <taxon>Peronosporales</taxon>
        <taxon>Peronosporaceae</taxon>
        <taxon>Phytophthora</taxon>
    </lineage>
</organism>
<evidence type="ECO:0000256" key="2">
    <source>
        <dbReference type="SAM" id="MobiDB-lite"/>
    </source>
</evidence>
<evidence type="ECO:0000313" key="5">
    <source>
        <dbReference type="Proteomes" id="UP000198211"/>
    </source>
</evidence>
<dbReference type="OrthoDB" id="89669at2759"/>
<feature type="domain" description="HTH CENPB-type" evidence="3">
    <location>
        <begin position="81"/>
        <end position="154"/>
    </location>
</feature>
<sequence>MARTPAQRTPGQSKGRIRTSGASKAPKQLKRVSITYNFTRSAVEFYDALVSKGKMQITPKKRQIYNWLDQRELIVEKCKTGCGSHCNDRSIDASATLPREVEQKLKEGVPVTGSMVRMQAKECYDSAELQKDQFAASHTWLCSFLRRNELSIRRRTHQSQNLLKTQPSKQKISGKKCRKRSINYEYLPSQTIELTGSKTVGMKSARRDKDRITLMLLRYNYDTEYDPFLFF</sequence>
<protein>
    <recommendedName>
        <fullName evidence="3">HTH CENPB-type domain-containing protein</fullName>
    </recommendedName>
</protein>
<dbReference type="Gene3D" id="1.10.10.60">
    <property type="entry name" value="Homeodomain-like"/>
    <property type="match status" value="1"/>
</dbReference>
<keyword evidence="5" id="KW-1185">Reference proteome</keyword>
<feature type="region of interest" description="Disordered" evidence="2">
    <location>
        <begin position="1"/>
        <end position="26"/>
    </location>
</feature>
<dbReference type="GO" id="GO:0003677">
    <property type="term" value="F:DNA binding"/>
    <property type="evidence" value="ECO:0007669"/>
    <property type="project" value="UniProtKB-KW"/>
</dbReference>
<dbReference type="SUPFAM" id="SSF46689">
    <property type="entry name" value="Homeodomain-like"/>
    <property type="match status" value="1"/>
</dbReference>
<feature type="compositionally biased region" description="Polar residues" evidence="2">
    <location>
        <begin position="1"/>
        <end position="12"/>
    </location>
</feature>
<evidence type="ECO:0000313" key="4">
    <source>
        <dbReference type="EMBL" id="OWZ07621.1"/>
    </source>
</evidence>
<proteinExistence type="predicted"/>
<evidence type="ECO:0000256" key="1">
    <source>
        <dbReference type="ARBA" id="ARBA00023125"/>
    </source>
</evidence>
<accession>A0A225VQ09</accession>
<comment type="caution">
    <text evidence="4">The sequence shown here is derived from an EMBL/GenBank/DDBJ whole genome shotgun (WGS) entry which is preliminary data.</text>
</comment>
<dbReference type="Pfam" id="PF03221">
    <property type="entry name" value="HTH_Tnp_Tc5"/>
    <property type="match status" value="1"/>
</dbReference>
<evidence type="ECO:0000259" key="3">
    <source>
        <dbReference type="PROSITE" id="PS51253"/>
    </source>
</evidence>
<dbReference type="EMBL" id="NBNE01003467">
    <property type="protein sequence ID" value="OWZ07621.1"/>
    <property type="molecule type" value="Genomic_DNA"/>
</dbReference>
<name>A0A225VQ09_9STRA</name>
<reference evidence="5" key="1">
    <citation type="submission" date="2017-03" db="EMBL/GenBank/DDBJ databases">
        <title>Phytopthora megakarya and P. palmivora, two closely related causual agents of cacao black pod achieved similar genome size and gene model numbers by different mechanisms.</title>
        <authorList>
            <person name="Ali S."/>
            <person name="Shao J."/>
            <person name="Larry D.J."/>
            <person name="Kronmiller B."/>
            <person name="Shen D."/>
            <person name="Strem M.D."/>
            <person name="Melnick R.L."/>
            <person name="Guiltinan M.J."/>
            <person name="Tyler B.M."/>
            <person name="Meinhardt L.W."/>
            <person name="Bailey B.A."/>
        </authorList>
    </citation>
    <scope>NUCLEOTIDE SEQUENCE [LARGE SCALE GENOMIC DNA]</scope>
    <source>
        <strain evidence="5">zdho120</strain>
    </source>
</reference>
<gene>
    <name evidence="4" type="ORF">PHMEG_00019963</name>
</gene>
<keyword evidence="1" id="KW-0238">DNA-binding</keyword>
<dbReference type="Proteomes" id="UP000198211">
    <property type="component" value="Unassembled WGS sequence"/>
</dbReference>
<dbReference type="InterPro" id="IPR006600">
    <property type="entry name" value="HTH_CenpB_DNA-bd_dom"/>
</dbReference>